<dbReference type="AlphaFoldDB" id="A0A653B0G9"/>
<accession>A0A653B0G9</accession>
<dbReference type="Gene3D" id="3.90.75.20">
    <property type="match status" value="1"/>
</dbReference>
<evidence type="ECO:0000259" key="1">
    <source>
        <dbReference type="Pfam" id="PF13392"/>
    </source>
</evidence>
<dbReference type="SUPFAM" id="SSF54171">
    <property type="entry name" value="DNA-binding domain"/>
    <property type="match status" value="1"/>
</dbReference>
<dbReference type="EMBL" id="LR130779">
    <property type="protein sequence ID" value="VDN62123.1"/>
    <property type="molecule type" value="Genomic_DNA"/>
</dbReference>
<reference evidence="2" key="1">
    <citation type="submission" date="2018-11" db="EMBL/GenBank/DDBJ databases">
        <authorList>
            <consortium name="Genoscope - CEA"/>
            <person name="William W."/>
        </authorList>
    </citation>
    <scope>NUCLEOTIDE SEQUENCE [LARGE SCALE GENOMIC DNA]</scope>
    <source>
        <strain evidence="2">T9AD</strain>
    </source>
</reference>
<protein>
    <recommendedName>
        <fullName evidence="1">HNH nuclease domain-containing protein</fullName>
    </recommendedName>
</protein>
<dbReference type="SUPFAM" id="SSF54060">
    <property type="entry name" value="His-Me finger endonucleases"/>
    <property type="match status" value="1"/>
</dbReference>
<feature type="domain" description="HNH nuclease" evidence="1">
    <location>
        <begin position="55"/>
        <end position="98"/>
    </location>
</feature>
<proteinExistence type="predicted"/>
<dbReference type="InterPro" id="IPR044925">
    <property type="entry name" value="His-Me_finger_sf"/>
</dbReference>
<sequence length="193" mass="22002">MAKASRELLMDLLDYSPDTGVFTWRTSKKSRNAGSVAGGMGKGGYWFITHGQNIYRAHRLAWLFVHGDWPSDLIDHINRDRTDNRICNLRLATKSQNNINSVQERKNSSGVVGVSHCSQTGRWKAQIGCGGKMISLGRFDSIEEAYRRRKQAEKELFGEFSPEPIKPLGDYVQEQWRILREQGLIRDTGESER</sequence>
<dbReference type="Pfam" id="PF13392">
    <property type="entry name" value="HNH_3"/>
    <property type="match status" value="1"/>
</dbReference>
<dbReference type="OrthoDB" id="388551at2"/>
<evidence type="ECO:0000313" key="2">
    <source>
        <dbReference type="EMBL" id="VDN62123.1"/>
    </source>
</evidence>
<dbReference type="InterPro" id="IPR003615">
    <property type="entry name" value="HNH_nuc"/>
</dbReference>
<organism evidence="2">
    <name type="scientific">Ectopseudomonas oleovorans</name>
    <name type="common">Pseudomonas oleovorans</name>
    <dbReference type="NCBI Taxonomy" id="301"/>
    <lineage>
        <taxon>Bacteria</taxon>
        <taxon>Pseudomonadati</taxon>
        <taxon>Pseudomonadota</taxon>
        <taxon>Gammaproteobacteria</taxon>
        <taxon>Pseudomonadales</taxon>
        <taxon>Pseudomonadaceae</taxon>
        <taxon>Ectopseudomonas</taxon>
    </lineage>
</organism>
<name>A0A653B0G9_ECTOL</name>
<dbReference type="InterPro" id="IPR016177">
    <property type="entry name" value="DNA-bd_dom_sf"/>
</dbReference>
<gene>
    <name evidence="2" type="ORF">POT9AD_1132</name>
</gene>
<dbReference type="GO" id="GO:0003677">
    <property type="term" value="F:DNA binding"/>
    <property type="evidence" value="ECO:0007669"/>
    <property type="project" value="InterPro"/>
</dbReference>